<evidence type="ECO:0000313" key="2">
    <source>
        <dbReference type="Proteomes" id="UP000236454"/>
    </source>
</evidence>
<gene>
    <name evidence="1" type="ORF">SAMN05216474_3109</name>
</gene>
<name>A0A1I7BV24_9FLAO</name>
<dbReference type="EMBL" id="FPAS01000007">
    <property type="protein sequence ID" value="SFT90961.1"/>
    <property type="molecule type" value="Genomic_DNA"/>
</dbReference>
<dbReference type="STRING" id="477690.SAMN05216474_3109"/>
<protein>
    <submittedName>
        <fullName evidence="1">Uncharacterized protein</fullName>
    </submittedName>
</protein>
<sequence length="272" mass="31314">MRNILLITATLIAFSGFSQKKVGYFGKKNFISIGANPTFDFKLGDFLDSPLYLDGEDVKRQGVFTFRPGGINLGYSRAISNRFLIGAIYRRSNFKLYHPQPYSTGTVYSPISMERNQFSVHVEFSSYEWNSLIMGNFMNRIEVGYEKANLPLEGEIKTVFESSLGEDQQLSEQSVVNTFGYENIYTKPESFGNSGLFLRYSAMQSMPLSETFILRYGFDATFHLTYMEMFRGELDYFNWTQEEVKYGITVNTFKLMAFRSIVNFRTELIIAL</sequence>
<dbReference type="AlphaFoldDB" id="A0A1I7BV24"/>
<accession>A0A1I7BV24</accession>
<dbReference type="Proteomes" id="UP000236454">
    <property type="component" value="Unassembled WGS sequence"/>
</dbReference>
<evidence type="ECO:0000313" key="1">
    <source>
        <dbReference type="EMBL" id="SFT90961.1"/>
    </source>
</evidence>
<organism evidence="1 2">
    <name type="scientific">Lishizhenia tianjinensis</name>
    <dbReference type="NCBI Taxonomy" id="477690"/>
    <lineage>
        <taxon>Bacteria</taxon>
        <taxon>Pseudomonadati</taxon>
        <taxon>Bacteroidota</taxon>
        <taxon>Flavobacteriia</taxon>
        <taxon>Flavobacteriales</taxon>
        <taxon>Crocinitomicaceae</taxon>
        <taxon>Lishizhenia</taxon>
    </lineage>
</organism>
<proteinExistence type="predicted"/>
<keyword evidence="2" id="KW-1185">Reference proteome</keyword>
<reference evidence="1 2" key="1">
    <citation type="submission" date="2016-10" db="EMBL/GenBank/DDBJ databases">
        <authorList>
            <person name="de Groot N.N."/>
        </authorList>
    </citation>
    <scope>NUCLEOTIDE SEQUENCE [LARGE SCALE GENOMIC DNA]</scope>
    <source>
        <strain evidence="1 2">CGMCC 1.7005</strain>
    </source>
</reference>
<dbReference type="RefSeq" id="WP_090253242.1">
    <property type="nucleotide sequence ID" value="NZ_FPAS01000007.1"/>
</dbReference>